<dbReference type="Proteomes" id="UP000198211">
    <property type="component" value="Unassembled WGS sequence"/>
</dbReference>
<comment type="caution">
    <text evidence="1">The sequence shown here is derived from an EMBL/GenBank/DDBJ whole genome shotgun (WGS) entry which is preliminary data.</text>
</comment>
<accession>A0A225WI88</accession>
<proteinExistence type="predicted"/>
<reference evidence="2" key="1">
    <citation type="submission" date="2017-03" db="EMBL/GenBank/DDBJ databases">
        <title>Phytopthora megakarya and P. palmivora, two closely related causual agents of cacao black pod achieved similar genome size and gene model numbers by different mechanisms.</title>
        <authorList>
            <person name="Ali S."/>
            <person name="Shao J."/>
            <person name="Larry D.J."/>
            <person name="Kronmiller B."/>
            <person name="Shen D."/>
            <person name="Strem M.D."/>
            <person name="Melnick R.L."/>
            <person name="Guiltinan M.J."/>
            <person name="Tyler B.M."/>
            <person name="Meinhardt L.W."/>
            <person name="Bailey B.A."/>
        </authorList>
    </citation>
    <scope>NUCLEOTIDE SEQUENCE [LARGE SCALE GENOMIC DNA]</scope>
    <source>
        <strain evidence="2">zdho120</strain>
    </source>
</reference>
<dbReference type="AlphaFoldDB" id="A0A225WI88"/>
<sequence>MPSSSPPIERDIGTAGRMVTPQRNLLAPYNVDMATFSNCNRRYVDITQSPKLSSNSAEKRLPSNVLMNMVQDLDAEFGSLANCGEVGETLAPWRTVLALVRRL</sequence>
<name>A0A225WI88_9STRA</name>
<keyword evidence="2" id="KW-1185">Reference proteome</keyword>
<dbReference type="EMBL" id="NBNE01000863">
    <property type="protein sequence ID" value="OWZ16819.1"/>
    <property type="molecule type" value="Genomic_DNA"/>
</dbReference>
<dbReference type="OrthoDB" id="114566at2759"/>
<evidence type="ECO:0000313" key="2">
    <source>
        <dbReference type="Proteomes" id="UP000198211"/>
    </source>
</evidence>
<organism evidence="1 2">
    <name type="scientific">Phytophthora megakarya</name>
    <dbReference type="NCBI Taxonomy" id="4795"/>
    <lineage>
        <taxon>Eukaryota</taxon>
        <taxon>Sar</taxon>
        <taxon>Stramenopiles</taxon>
        <taxon>Oomycota</taxon>
        <taxon>Peronosporomycetes</taxon>
        <taxon>Peronosporales</taxon>
        <taxon>Peronosporaceae</taxon>
        <taxon>Phytophthora</taxon>
    </lineage>
</organism>
<evidence type="ECO:0000313" key="1">
    <source>
        <dbReference type="EMBL" id="OWZ16819.1"/>
    </source>
</evidence>
<protein>
    <submittedName>
        <fullName evidence="1">Uncharacterized protein</fullName>
    </submittedName>
</protein>
<gene>
    <name evidence="1" type="ORF">PHMEG_0009329</name>
</gene>